<dbReference type="SUPFAM" id="SSF56042">
    <property type="entry name" value="PurM C-terminal domain-like"/>
    <property type="match status" value="1"/>
</dbReference>
<dbReference type="InterPro" id="IPR036676">
    <property type="entry name" value="PurM-like_C_sf"/>
</dbReference>
<dbReference type="Gene3D" id="3.30.1330.10">
    <property type="entry name" value="PurM-like, N-terminal domain"/>
    <property type="match status" value="1"/>
</dbReference>
<evidence type="ECO:0000313" key="6">
    <source>
        <dbReference type="Proteomes" id="UP000462760"/>
    </source>
</evidence>
<dbReference type="RefSeq" id="WP_154484927.1">
    <property type="nucleotide sequence ID" value="NZ_VULR01000020.1"/>
</dbReference>
<dbReference type="PANTHER" id="PTHR30303:SF4">
    <property type="entry name" value="HYDROGENASE EXPRESSION_FORMATION PROTEIN HYPE"/>
    <property type="match status" value="1"/>
</dbReference>
<dbReference type="CDD" id="cd06061">
    <property type="entry name" value="PurM-like1"/>
    <property type="match status" value="1"/>
</dbReference>
<dbReference type="InterPro" id="IPR010918">
    <property type="entry name" value="PurM-like_C_dom"/>
</dbReference>
<evidence type="ECO:0000259" key="3">
    <source>
        <dbReference type="Pfam" id="PF00586"/>
    </source>
</evidence>
<accession>A0A844FK90</accession>
<feature type="domain" description="PurM-like N-terminal" evidence="3">
    <location>
        <begin position="33"/>
        <end position="138"/>
    </location>
</feature>
<dbReference type="OrthoDB" id="153904at2"/>
<proteinExistence type="inferred from homology"/>
<evidence type="ECO:0000256" key="1">
    <source>
        <dbReference type="ARBA" id="ARBA00006243"/>
    </source>
</evidence>
<gene>
    <name evidence="5" type="ORF">FYJ27_11115</name>
</gene>
<dbReference type="Proteomes" id="UP000462760">
    <property type="component" value="Unassembled WGS sequence"/>
</dbReference>
<protein>
    <submittedName>
        <fullName evidence="5">AIR synthase</fullName>
    </submittedName>
</protein>
<dbReference type="EMBL" id="VULR01000020">
    <property type="protein sequence ID" value="MSS44255.1"/>
    <property type="molecule type" value="Genomic_DNA"/>
</dbReference>
<organism evidence="5 6">
    <name type="scientific">Anaerosalibacter bizertensis</name>
    <dbReference type="NCBI Taxonomy" id="932217"/>
    <lineage>
        <taxon>Bacteria</taxon>
        <taxon>Bacillati</taxon>
        <taxon>Bacillota</taxon>
        <taxon>Tissierellia</taxon>
        <taxon>Tissierellales</taxon>
        <taxon>Sporanaerobacteraceae</taxon>
        <taxon>Anaerosalibacter</taxon>
    </lineage>
</organism>
<name>A0A844FK90_9FIRM</name>
<feature type="region of interest" description="Disordered" evidence="2">
    <location>
        <begin position="313"/>
        <end position="332"/>
    </location>
</feature>
<comment type="caution">
    <text evidence="5">The sequence shown here is derived from an EMBL/GenBank/DDBJ whole genome shotgun (WGS) entry which is preliminary data.</text>
</comment>
<dbReference type="SUPFAM" id="SSF55326">
    <property type="entry name" value="PurM N-terminal domain-like"/>
    <property type="match status" value="1"/>
</dbReference>
<sequence>MEIGKLPNDVLEKIVFDNIKNKREEVLVRSAVGEDNAIMDFGKDVCVLSTDPITGTAKDIGYLAIHISCNDVASSGAEPIGVLMTIMAPPNTTEDDINDIMKEAGIAASELNVEIMGGHTEITDAVNRTVISTTVVGKLPKEELIDPKTTEIGNKVLMTKWTGIEGTSIIAKELKDSISGKMPKELLNEAIGLGEKISVVKEGTICGNIGVKYMHDITEGGVLGAVWEAGKVIGKGIKIYEESIPIKASTNAISKILDINPYRLISSGSMLIVAEDEKIDIIEKRLGEEGIEVTVIGEIIDNGIYMEKGESLEEIEPPSSDELYTALSRSTK</sequence>
<evidence type="ECO:0000256" key="2">
    <source>
        <dbReference type="SAM" id="MobiDB-lite"/>
    </source>
</evidence>
<reference evidence="5 6" key="1">
    <citation type="submission" date="2019-08" db="EMBL/GenBank/DDBJ databases">
        <title>In-depth cultivation of the pig gut microbiome towards novel bacterial diversity and tailored functional studies.</title>
        <authorList>
            <person name="Wylensek D."/>
            <person name="Hitch T.C.A."/>
            <person name="Clavel T."/>
        </authorList>
    </citation>
    <scope>NUCLEOTIDE SEQUENCE [LARGE SCALE GENOMIC DNA]</scope>
    <source>
        <strain evidence="5 6">Med78-601-WT-4W-RMD-3</strain>
    </source>
</reference>
<feature type="domain" description="PurM-like C-terminal" evidence="4">
    <location>
        <begin position="152"/>
        <end position="303"/>
    </location>
</feature>
<dbReference type="GO" id="GO:0051604">
    <property type="term" value="P:protein maturation"/>
    <property type="evidence" value="ECO:0007669"/>
    <property type="project" value="TreeGrafter"/>
</dbReference>
<dbReference type="PANTHER" id="PTHR30303">
    <property type="entry name" value="HYDROGENASE ISOENZYMES FORMATION PROTEIN HYPE"/>
    <property type="match status" value="1"/>
</dbReference>
<dbReference type="PIRSF" id="PIRSF005644">
    <property type="entry name" value="Hdrgns_mtr_HypE"/>
    <property type="match status" value="1"/>
</dbReference>
<dbReference type="Pfam" id="PF02769">
    <property type="entry name" value="AIRS_C"/>
    <property type="match status" value="1"/>
</dbReference>
<dbReference type="InterPro" id="IPR036921">
    <property type="entry name" value="PurM-like_N_sf"/>
</dbReference>
<dbReference type="AlphaFoldDB" id="A0A844FK90"/>
<evidence type="ECO:0000313" key="5">
    <source>
        <dbReference type="EMBL" id="MSS44255.1"/>
    </source>
</evidence>
<dbReference type="Pfam" id="PF00586">
    <property type="entry name" value="AIRS"/>
    <property type="match status" value="1"/>
</dbReference>
<comment type="similarity">
    <text evidence="1">Belongs to the HypE family.</text>
</comment>
<evidence type="ECO:0000259" key="4">
    <source>
        <dbReference type="Pfam" id="PF02769"/>
    </source>
</evidence>
<dbReference type="Gene3D" id="3.90.650.10">
    <property type="entry name" value="PurM-like C-terminal domain"/>
    <property type="match status" value="1"/>
</dbReference>
<dbReference type="InterPro" id="IPR011854">
    <property type="entry name" value="HypE"/>
</dbReference>
<dbReference type="InterPro" id="IPR016188">
    <property type="entry name" value="PurM-like_N"/>
</dbReference>